<dbReference type="GO" id="GO:0003676">
    <property type="term" value="F:nucleic acid binding"/>
    <property type="evidence" value="ECO:0007669"/>
    <property type="project" value="InterPro"/>
</dbReference>
<dbReference type="InterPro" id="IPR003509">
    <property type="entry name" value="UPF0102_YraN-like"/>
</dbReference>
<dbReference type="AlphaFoldDB" id="A0A9D0ZGH7"/>
<accession>A0A9D0ZGH7</accession>
<comment type="similarity">
    <text evidence="1 2">Belongs to the UPF0102 family.</text>
</comment>
<dbReference type="PANTHER" id="PTHR34039">
    <property type="entry name" value="UPF0102 PROTEIN YRAN"/>
    <property type="match status" value="1"/>
</dbReference>
<protein>
    <recommendedName>
        <fullName evidence="2">UPF0102 protein IAD32_00390</fullName>
    </recommendedName>
</protein>
<dbReference type="EMBL" id="DVFW01000003">
    <property type="protein sequence ID" value="HIQ79727.1"/>
    <property type="molecule type" value="Genomic_DNA"/>
</dbReference>
<reference evidence="3" key="1">
    <citation type="submission" date="2020-10" db="EMBL/GenBank/DDBJ databases">
        <authorList>
            <person name="Gilroy R."/>
        </authorList>
    </citation>
    <scope>NUCLEOTIDE SEQUENCE</scope>
    <source>
        <strain evidence="3">ChiSjej1B19-3389</strain>
    </source>
</reference>
<evidence type="ECO:0000313" key="4">
    <source>
        <dbReference type="Proteomes" id="UP000886787"/>
    </source>
</evidence>
<dbReference type="InterPro" id="IPR011856">
    <property type="entry name" value="tRNA_endonuc-like_dom_sf"/>
</dbReference>
<dbReference type="HAMAP" id="MF_00048">
    <property type="entry name" value="UPF0102"/>
    <property type="match status" value="1"/>
</dbReference>
<dbReference type="PANTHER" id="PTHR34039:SF1">
    <property type="entry name" value="UPF0102 PROTEIN YRAN"/>
    <property type="match status" value="1"/>
</dbReference>
<reference evidence="3" key="2">
    <citation type="journal article" date="2021" name="PeerJ">
        <title>Extensive microbial diversity within the chicken gut microbiome revealed by metagenomics and culture.</title>
        <authorList>
            <person name="Gilroy R."/>
            <person name="Ravi A."/>
            <person name="Getino M."/>
            <person name="Pursley I."/>
            <person name="Horton D.L."/>
            <person name="Alikhan N.F."/>
            <person name="Baker D."/>
            <person name="Gharbi K."/>
            <person name="Hall N."/>
            <person name="Watson M."/>
            <person name="Adriaenssens E.M."/>
            <person name="Foster-Nyarko E."/>
            <person name="Jarju S."/>
            <person name="Secka A."/>
            <person name="Antonio M."/>
            <person name="Oren A."/>
            <person name="Chaudhuri R.R."/>
            <person name="La Ragione R."/>
            <person name="Hildebrand F."/>
            <person name="Pallen M.J."/>
        </authorList>
    </citation>
    <scope>NUCLEOTIDE SEQUENCE</scope>
    <source>
        <strain evidence="3">ChiSjej1B19-3389</strain>
    </source>
</reference>
<evidence type="ECO:0000256" key="2">
    <source>
        <dbReference type="HAMAP-Rule" id="MF_00048"/>
    </source>
</evidence>
<name>A0A9D0ZGH7_9FIRM</name>
<sequence length="129" mass="14797">MDQKKETGIHGEQYVAEYLLQNGYIMKARNFHSRYGEIDLIAEKNGVLAFIEVKTRKKGAAVRPEEAVTRAKQQKLLKTAFVYLQQKNTALQPRFDVAEVWVSPSDGKPVEIRYIINAFGQEEKEYAAF</sequence>
<comment type="caution">
    <text evidence="3">The sequence shown here is derived from an EMBL/GenBank/DDBJ whole genome shotgun (WGS) entry which is preliminary data.</text>
</comment>
<dbReference type="CDD" id="cd20736">
    <property type="entry name" value="PoNe_Nuclease"/>
    <property type="match status" value="1"/>
</dbReference>
<dbReference type="Pfam" id="PF02021">
    <property type="entry name" value="UPF0102"/>
    <property type="match status" value="1"/>
</dbReference>
<dbReference type="Gene3D" id="3.40.1350.10">
    <property type="match status" value="1"/>
</dbReference>
<gene>
    <name evidence="3" type="ORF">IAD32_00390</name>
</gene>
<dbReference type="Proteomes" id="UP000886787">
    <property type="component" value="Unassembled WGS sequence"/>
</dbReference>
<dbReference type="NCBIfam" id="NF009150">
    <property type="entry name" value="PRK12497.1-3"/>
    <property type="match status" value="1"/>
</dbReference>
<dbReference type="InterPro" id="IPR011335">
    <property type="entry name" value="Restrct_endonuc-II-like"/>
</dbReference>
<organism evidence="3 4">
    <name type="scientific">Candidatus Scatavimonas merdigallinarum</name>
    <dbReference type="NCBI Taxonomy" id="2840914"/>
    <lineage>
        <taxon>Bacteria</taxon>
        <taxon>Bacillati</taxon>
        <taxon>Bacillota</taxon>
        <taxon>Clostridia</taxon>
        <taxon>Eubacteriales</taxon>
        <taxon>Oscillospiraceae</taxon>
        <taxon>Oscillospiraceae incertae sedis</taxon>
        <taxon>Candidatus Scatavimonas</taxon>
    </lineage>
</organism>
<dbReference type="NCBIfam" id="TIGR00252">
    <property type="entry name" value="YraN family protein"/>
    <property type="match status" value="1"/>
</dbReference>
<proteinExistence type="inferred from homology"/>
<dbReference type="SUPFAM" id="SSF52980">
    <property type="entry name" value="Restriction endonuclease-like"/>
    <property type="match status" value="1"/>
</dbReference>
<evidence type="ECO:0000256" key="1">
    <source>
        <dbReference type="ARBA" id="ARBA00006738"/>
    </source>
</evidence>
<evidence type="ECO:0000313" key="3">
    <source>
        <dbReference type="EMBL" id="HIQ79727.1"/>
    </source>
</evidence>